<dbReference type="SUPFAM" id="SSF52799">
    <property type="entry name" value="(Phosphotyrosine protein) phosphatases II"/>
    <property type="match status" value="1"/>
</dbReference>
<gene>
    <name evidence="3" type="ORF">DL89DRAFT_211572</name>
</gene>
<name>A0A1Y1WBK9_9FUNG</name>
<dbReference type="OrthoDB" id="2017893at2759"/>
<dbReference type="GO" id="GO:0140096">
    <property type="term" value="F:catalytic activity, acting on a protein"/>
    <property type="evidence" value="ECO:0007669"/>
    <property type="project" value="UniProtKB-ARBA"/>
</dbReference>
<feature type="domain" description="Tyrosine specific protein phosphatases" evidence="2">
    <location>
        <begin position="76"/>
        <end position="144"/>
    </location>
</feature>
<dbReference type="InterPro" id="IPR020422">
    <property type="entry name" value="TYR_PHOSPHATASE_DUAL_dom"/>
</dbReference>
<dbReference type="PROSITE" id="PS50056">
    <property type="entry name" value="TYR_PHOSPHATASE_2"/>
    <property type="match status" value="1"/>
</dbReference>
<dbReference type="RefSeq" id="XP_040744482.1">
    <property type="nucleotide sequence ID" value="XM_040884205.1"/>
</dbReference>
<comment type="caution">
    <text evidence="3">The sequence shown here is derived from an EMBL/GenBank/DDBJ whole genome shotgun (WGS) entry which is preliminary data.</text>
</comment>
<evidence type="ECO:0000313" key="4">
    <source>
        <dbReference type="Proteomes" id="UP000193922"/>
    </source>
</evidence>
<protein>
    <submittedName>
        <fullName evidence="3">Phosphatases II</fullName>
    </submittedName>
</protein>
<dbReference type="InterPro" id="IPR000340">
    <property type="entry name" value="Dual-sp_phosphatase_cat-dom"/>
</dbReference>
<dbReference type="GO" id="GO:0005737">
    <property type="term" value="C:cytoplasm"/>
    <property type="evidence" value="ECO:0007669"/>
    <property type="project" value="TreeGrafter"/>
</dbReference>
<dbReference type="GO" id="GO:0070372">
    <property type="term" value="P:regulation of ERK1 and ERK2 cascade"/>
    <property type="evidence" value="ECO:0007669"/>
    <property type="project" value="TreeGrafter"/>
</dbReference>
<dbReference type="InterPro" id="IPR052449">
    <property type="entry name" value="STYX-Interacting_Phosphatase"/>
</dbReference>
<dbReference type="Pfam" id="PF00782">
    <property type="entry name" value="DSPc"/>
    <property type="match status" value="1"/>
</dbReference>
<accession>A0A1Y1WBK9</accession>
<dbReference type="GO" id="GO:0062026">
    <property type="term" value="P:negative regulation of SCF-dependent proteasomal ubiquitin-dependent catabolic process"/>
    <property type="evidence" value="ECO:0007669"/>
    <property type="project" value="TreeGrafter"/>
</dbReference>
<feature type="non-terminal residue" evidence="3">
    <location>
        <position position="1"/>
    </location>
</feature>
<feature type="non-terminal residue" evidence="3">
    <location>
        <position position="182"/>
    </location>
</feature>
<organism evidence="3 4">
    <name type="scientific">Linderina pennispora</name>
    <dbReference type="NCBI Taxonomy" id="61395"/>
    <lineage>
        <taxon>Eukaryota</taxon>
        <taxon>Fungi</taxon>
        <taxon>Fungi incertae sedis</taxon>
        <taxon>Zoopagomycota</taxon>
        <taxon>Kickxellomycotina</taxon>
        <taxon>Kickxellomycetes</taxon>
        <taxon>Kickxellales</taxon>
        <taxon>Kickxellaceae</taxon>
        <taxon>Linderina</taxon>
    </lineage>
</organism>
<dbReference type="EMBL" id="MCFD01000005">
    <property type="protein sequence ID" value="ORX70903.1"/>
    <property type="molecule type" value="Genomic_DNA"/>
</dbReference>
<dbReference type="GO" id="GO:0005654">
    <property type="term" value="C:nucleoplasm"/>
    <property type="evidence" value="ECO:0007669"/>
    <property type="project" value="TreeGrafter"/>
</dbReference>
<proteinExistence type="inferred from homology"/>
<dbReference type="Proteomes" id="UP000193922">
    <property type="component" value="Unassembled WGS sequence"/>
</dbReference>
<dbReference type="InterPro" id="IPR000387">
    <property type="entry name" value="Tyr_Pase_dom"/>
</dbReference>
<reference evidence="3 4" key="1">
    <citation type="submission" date="2016-07" db="EMBL/GenBank/DDBJ databases">
        <title>Pervasive Adenine N6-methylation of Active Genes in Fungi.</title>
        <authorList>
            <consortium name="DOE Joint Genome Institute"/>
            <person name="Mondo S.J."/>
            <person name="Dannebaum R.O."/>
            <person name="Kuo R.C."/>
            <person name="Labutti K."/>
            <person name="Haridas S."/>
            <person name="Kuo A."/>
            <person name="Salamov A."/>
            <person name="Ahrendt S.R."/>
            <person name="Lipzen A."/>
            <person name="Sullivan W."/>
            <person name="Andreopoulos W.B."/>
            <person name="Clum A."/>
            <person name="Lindquist E."/>
            <person name="Daum C."/>
            <person name="Ramamoorthy G.K."/>
            <person name="Gryganskyi A."/>
            <person name="Culley D."/>
            <person name="Magnuson J.K."/>
            <person name="James T.Y."/>
            <person name="O'Malley M.A."/>
            <person name="Stajich J.E."/>
            <person name="Spatafora J.W."/>
            <person name="Visel A."/>
            <person name="Grigoriev I.V."/>
        </authorList>
    </citation>
    <scope>NUCLEOTIDE SEQUENCE [LARGE SCALE GENOMIC DNA]</scope>
    <source>
        <strain evidence="3 4">ATCC 12442</strain>
    </source>
</reference>
<evidence type="ECO:0000256" key="1">
    <source>
        <dbReference type="ARBA" id="ARBA00009649"/>
    </source>
</evidence>
<dbReference type="InterPro" id="IPR029021">
    <property type="entry name" value="Prot-tyrosine_phosphatase-like"/>
</dbReference>
<dbReference type="SMART" id="SM00195">
    <property type="entry name" value="DSPc"/>
    <property type="match status" value="1"/>
</dbReference>
<dbReference type="STRING" id="61395.A0A1Y1WBK9"/>
<comment type="similarity">
    <text evidence="1">Belongs to the protein-tyrosine phosphatase family. Non-receptor class subfamily.</text>
</comment>
<dbReference type="AlphaFoldDB" id="A0A1Y1WBK9"/>
<dbReference type="GO" id="GO:1990444">
    <property type="term" value="F:F-box domain binding"/>
    <property type="evidence" value="ECO:0007669"/>
    <property type="project" value="TreeGrafter"/>
</dbReference>
<keyword evidence="4" id="KW-1185">Reference proteome</keyword>
<evidence type="ECO:0000313" key="3">
    <source>
        <dbReference type="EMBL" id="ORX70903.1"/>
    </source>
</evidence>
<dbReference type="GeneID" id="63800853"/>
<evidence type="ECO:0000259" key="2">
    <source>
        <dbReference type="PROSITE" id="PS50056"/>
    </source>
</evidence>
<dbReference type="PANTHER" id="PTHR46588:SF1">
    <property type="entry name" value="SERINE_THREONINE_TYROSINE-INTERACTING PROTEIN"/>
    <property type="match status" value="1"/>
</dbReference>
<dbReference type="Gene3D" id="3.90.190.10">
    <property type="entry name" value="Protein tyrosine phosphatase superfamily"/>
    <property type="match status" value="1"/>
</dbReference>
<dbReference type="PANTHER" id="PTHR46588">
    <property type="entry name" value="SERINE/THREONINE/TYROSINE-INTERACTING PROTEIN"/>
    <property type="match status" value="1"/>
</dbReference>
<sequence length="182" mass="20510">EWSHEERNTMHPVLPGLLVGPYIATRNVELLQRYHVTHILCIRDPLEVRILNRPVVGIENQFMDVPANVAKENIIQHFDQATLYIEQVIGAGGHVLVCCADGIDKGPAFAAAYLMRKYALRAVDSITFMQNRRYCSCPSARGYRIKLLEYEPICDARRQFEGNANVQGGSGRRRAAEDDIGD</sequence>